<reference evidence="2" key="2">
    <citation type="journal article" date="2022" name="Syst. Appl. Microbiol.">
        <title>Physiological and genomic characterisation of Luteimonas fraxinea sp. nov., a bacterial species associated with trees tolerant to ash dieback.</title>
        <authorList>
            <person name="Ulrich K."/>
            <person name="Becker R."/>
            <person name="Behrendt U."/>
            <person name="Kube M."/>
            <person name="Schneck V."/>
            <person name="Ulrich A."/>
        </authorList>
    </citation>
    <scope>NUCLEOTIDE SEQUENCE</scope>
    <source>
        <strain evidence="2">A1P009</strain>
    </source>
</reference>
<dbReference type="Pfam" id="PF11191">
    <property type="entry name" value="DUF2782"/>
    <property type="match status" value="1"/>
</dbReference>
<proteinExistence type="predicted"/>
<dbReference type="PROSITE" id="PS51257">
    <property type="entry name" value="PROKAR_LIPOPROTEIN"/>
    <property type="match status" value="1"/>
</dbReference>
<feature type="chain" id="PRO_5045955286" evidence="1">
    <location>
        <begin position="21"/>
        <end position="98"/>
    </location>
</feature>
<protein>
    <submittedName>
        <fullName evidence="2">DUF2782 domain-containing protein</fullName>
    </submittedName>
</protein>
<dbReference type="Proteomes" id="UP001430360">
    <property type="component" value="Unassembled WGS sequence"/>
</dbReference>
<comment type="caution">
    <text evidence="2">The sequence shown here is derived from an EMBL/GenBank/DDBJ whole genome shotgun (WGS) entry which is preliminary data.</text>
</comment>
<dbReference type="RefSeq" id="WP_232134027.1">
    <property type="nucleotide sequence ID" value="NZ_CP089507.1"/>
</dbReference>
<organism evidence="2 3">
    <name type="scientific">Luteimonas fraxinea</name>
    <dbReference type="NCBI Taxonomy" id="2901869"/>
    <lineage>
        <taxon>Bacteria</taxon>
        <taxon>Pseudomonadati</taxon>
        <taxon>Pseudomonadota</taxon>
        <taxon>Gammaproteobacteria</taxon>
        <taxon>Lysobacterales</taxon>
        <taxon>Lysobacteraceae</taxon>
        <taxon>Luteimonas</taxon>
    </lineage>
</organism>
<gene>
    <name evidence="2" type="ORF">LTT95_00820</name>
</gene>
<reference evidence="2" key="1">
    <citation type="submission" date="2021-12" db="EMBL/GenBank/DDBJ databases">
        <authorList>
            <person name="Ulrich A."/>
        </authorList>
    </citation>
    <scope>NUCLEOTIDE SEQUENCE</scope>
    <source>
        <strain evidence="2">A1P009</strain>
    </source>
</reference>
<sequence>MTRLRIALLAACLAGLTACATTGGSGMPDGVPADAEQVTRTESNGDQITEYRISGQLRAVQVVPSRGPAYFLYDRDGDGSIDGDRDDVPQTYFKLFGW</sequence>
<evidence type="ECO:0000313" key="2">
    <source>
        <dbReference type="EMBL" id="MCD9095484.1"/>
    </source>
</evidence>
<keyword evidence="3" id="KW-1185">Reference proteome</keyword>
<feature type="signal peptide" evidence="1">
    <location>
        <begin position="1"/>
        <end position="20"/>
    </location>
</feature>
<evidence type="ECO:0000256" key="1">
    <source>
        <dbReference type="SAM" id="SignalP"/>
    </source>
</evidence>
<dbReference type="Gene3D" id="2.20.130.30">
    <property type="entry name" value="Protein of unknown function DUF2782"/>
    <property type="match status" value="1"/>
</dbReference>
<dbReference type="InterPro" id="IPR021357">
    <property type="entry name" value="DUF2782"/>
</dbReference>
<keyword evidence="1" id="KW-0732">Signal</keyword>
<name>A0ABS8U816_9GAMM</name>
<evidence type="ECO:0000313" key="3">
    <source>
        <dbReference type="Proteomes" id="UP001430360"/>
    </source>
</evidence>
<accession>A0ABS8U816</accession>
<dbReference type="EMBL" id="JAJQKU010000001">
    <property type="protein sequence ID" value="MCD9095484.1"/>
    <property type="molecule type" value="Genomic_DNA"/>
</dbReference>